<sequence>MARNKWACLPLLNKTEEGIDLLVQCLSLDPDGRYGRYVLSRFWCKTLSAAAEQIAANGTLQTSGDLRKAITEILLTKAAGGEQKAVLDALLTLDENAQQPFDVLILALQALNDRSVLQHVAREKRDVVLDVMASTKSEDDPDTKETDSVDHVK</sequence>
<gene>
    <name evidence="2" type="ORF">SAMN05216325_11147</name>
</gene>
<evidence type="ECO:0000313" key="3">
    <source>
        <dbReference type="Proteomes" id="UP000199459"/>
    </source>
</evidence>
<organism evidence="2 3">
    <name type="scientific">Nitrosomonas marina</name>
    <dbReference type="NCBI Taxonomy" id="917"/>
    <lineage>
        <taxon>Bacteria</taxon>
        <taxon>Pseudomonadati</taxon>
        <taxon>Pseudomonadota</taxon>
        <taxon>Betaproteobacteria</taxon>
        <taxon>Nitrosomonadales</taxon>
        <taxon>Nitrosomonadaceae</taxon>
        <taxon>Nitrosomonas</taxon>
    </lineage>
</organism>
<reference evidence="2 3" key="1">
    <citation type="submission" date="2016-10" db="EMBL/GenBank/DDBJ databases">
        <authorList>
            <person name="de Groot N.N."/>
        </authorList>
    </citation>
    <scope>NUCLEOTIDE SEQUENCE [LARGE SCALE GENOMIC DNA]</scope>
    <source>
        <strain evidence="2 3">Nm22</strain>
    </source>
</reference>
<dbReference type="RefSeq" id="WP_090631665.1">
    <property type="nucleotide sequence ID" value="NZ_FOCP01000011.1"/>
</dbReference>
<feature type="compositionally biased region" description="Basic and acidic residues" evidence="1">
    <location>
        <begin position="143"/>
        <end position="153"/>
    </location>
</feature>
<dbReference type="Proteomes" id="UP000199459">
    <property type="component" value="Unassembled WGS sequence"/>
</dbReference>
<proteinExistence type="predicted"/>
<dbReference type="AlphaFoldDB" id="A0A1H8F1W3"/>
<dbReference type="EMBL" id="FOCP01000011">
    <property type="protein sequence ID" value="SEN25087.1"/>
    <property type="molecule type" value="Genomic_DNA"/>
</dbReference>
<feature type="region of interest" description="Disordered" evidence="1">
    <location>
        <begin position="132"/>
        <end position="153"/>
    </location>
</feature>
<dbReference type="OrthoDB" id="9971324at2"/>
<name>A0A1H8F1W3_9PROT</name>
<protein>
    <submittedName>
        <fullName evidence="2">Uncharacterized protein</fullName>
    </submittedName>
</protein>
<accession>A0A1H8F1W3</accession>
<evidence type="ECO:0000256" key="1">
    <source>
        <dbReference type="SAM" id="MobiDB-lite"/>
    </source>
</evidence>
<evidence type="ECO:0000313" key="2">
    <source>
        <dbReference type="EMBL" id="SEN25087.1"/>
    </source>
</evidence>